<dbReference type="EMBL" id="DTBJ01000016">
    <property type="protein sequence ID" value="HGM58392.1"/>
    <property type="molecule type" value="Genomic_DNA"/>
</dbReference>
<evidence type="ECO:0000313" key="1">
    <source>
        <dbReference type="EMBL" id="HGM58392.1"/>
    </source>
</evidence>
<dbReference type="GO" id="GO:0006353">
    <property type="term" value="P:DNA-templated transcription termination"/>
    <property type="evidence" value="ECO:0007669"/>
    <property type="project" value="UniProtKB-KW"/>
</dbReference>
<protein>
    <submittedName>
        <fullName evidence="1">Transcription elongation factor</fullName>
    </submittedName>
</protein>
<dbReference type="GO" id="GO:0003746">
    <property type="term" value="F:translation elongation factor activity"/>
    <property type="evidence" value="ECO:0007669"/>
    <property type="project" value="UniProtKB-KW"/>
</dbReference>
<dbReference type="AlphaFoldDB" id="A0A7C4D7Z7"/>
<keyword evidence="1" id="KW-0251">Elongation factor</keyword>
<proteinExistence type="predicted"/>
<keyword evidence="1" id="KW-0648">Protein biosynthesis</keyword>
<comment type="caution">
    <text evidence="1">The sequence shown here is derived from an EMBL/GenBank/DDBJ whole genome shotgun (WGS) entry which is preliminary data.</text>
</comment>
<gene>
    <name evidence="1" type="ORF">ENU14_02250</name>
</gene>
<reference evidence="1" key="1">
    <citation type="journal article" date="2020" name="mSystems">
        <title>Genome- and Community-Level Interaction Insights into Carbon Utilization and Element Cycling Functions of Hydrothermarchaeota in Hydrothermal Sediment.</title>
        <authorList>
            <person name="Zhou Z."/>
            <person name="Liu Y."/>
            <person name="Xu W."/>
            <person name="Pan J."/>
            <person name="Luo Z.H."/>
            <person name="Li M."/>
        </authorList>
    </citation>
    <scope>NUCLEOTIDE SEQUENCE [LARGE SCALE GENOMIC DNA]</scope>
    <source>
        <strain evidence="1">SpSt-642</strain>
    </source>
</reference>
<name>A0A7C4D7Z7_STAMA</name>
<accession>A0A7C4D7Z7</accession>
<sequence>MKYPLDRICVKSGIFCSICQRKLDSGEVGREEIDIIRTLIDLEEVHQEFRKGEYVKSYTVDNNVIIFLRNGWDYGDINKLTRSISSRLGKRVKIVQLTNDYRSLIEQVLSPVRVIGVNIVWLPDGTEQFSITIHKRDRRKLENVSEWEKLLMKILGKTTRIRFE</sequence>
<organism evidence="1">
    <name type="scientific">Staphylothermus marinus</name>
    <dbReference type="NCBI Taxonomy" id="2280"/>
    <lineage>
        <taxon>Archaea</taxon>
        <taxon>Thermoproteota</taxon>
        <taxon>Thermoprotei</taxon>
        <taxon>Desulfurococcales</taxon>
        <taxon>Desulfurococcaceae</taxon>
        <taxon>Staphylothermus</taxon>
    </lineage>
</organism>
<dbReference type="GO" id="GO:0003723">
    <property type="term" value="F:RNA binding"/>
    <property type="evidence" value="ECO:0007669"/>
    <property type="project" value="UniProtKB-KW"/>
</dbReference>